<feature type="region of interest" description="Disordered" evidence="12">
    <location>
        <begin position="109"/>
        <end position="141"/>
    </location>
</feature>
<keyword evidence="7" id="KW-0460">Magnesium</keyword>
<comment type="cofactor">
    <cofactor evidence="2">
        <name>Mg(2+)</name>
        <dbReference type="ChEBI" id="CHEBI:18420"/>
    </cofactor>
</comment>
<name>A0A4S2KLH3_9HYME</name>
<dbReference type="Pfam" id="PF04406">
    <property type="entry name" value="TP6A_N"/>
    <property type="match status" value="1"/>
</dbReference>
<evidence type="ECO:0000256" key="7">
    <source>
        <dbReference type="ARBA" id="ARBA00022842"/>
    </source>
</evidence>
<dbReference type="InterPro" id="IPR002815">
    <property type="entry name" value="Spo11/TopoVI_A"/>
</dbReference>
<feature type="compositionally biased region" description="Low complexity" evidence="12">
    <location>
        <begin position="118"/>
        <end position="138"/>
    </location>
</feature>
<dbReference type="GO" id="GO:0005524">
    <property type="term" value="F:ATP binding"/>
    <property type="evidence" value="ECO:0007669"/>
    <property type="project" value="InterPro"/>
</dbReference>
<comment type="caution">
    <text evidence="15">The sequence shown here is derived from an EMBL/GenBank/DDBJ whole genome shotgun (WGS) entry which is preliminary data.</text>
</comment>
<dbReference type="STRING" id="300112.A0A4S2KLH3"/>
<dbReference type="GO" id="GO:0003677">
    <property type="term" value="F:DNA binding"/>
    <property type="evidence" value="ECO:0007669"/>
    <property type="project" value="UniProtKB-KW"/>
</dbReference>
<keyword evidence="16" id="KW-1185">Reference proteome</keyword>
<dbReference type="PRINTS" id="PR01550">
    <property type="entry name" value="TOP6AFAMILY"/>
</dbReference>
<proteinExistence type="inferred from homology"/>
<dbReference type="InterPro" id="IPR036078">
    <property type="entry name" value="Spo11/TopoVI_A_sf"/>
</dbReference>
<dbReference type="InterPro" id="IPR036388">
    <property type="entry name" value="WH-like_DNA-bd_sf"/>
</dbReference>
<dbReference type="AlphaFoldDB" id="A0A4S2KLH3"/>
<evidence type="ECO:0000313" key="16">
    <source>
        <dbReference type="Proteomes" id="UP000310200"/>
    </source>
</evidence>
<evidence type="ECO:0000256" key="2">
    <source>
        <dbReference type="ARBA" id="ARBA00001946"/>
    </source>
</evidence>
<dbReference type="GO" id="GO:0042138">
    <property type="term" value="P:meiotic DNA double-strand break formation"/>
    <property type="evidence" value="ECO:0007669"/>
    <property type="project" value="InterPro"/>
</dbReference>
<feature type="domain" description="Topoisomerase 6 subunit A/Spo11 TOPRIM" evidence="14">
    <location>
        <begin position="271"/>
        <end position="434"/>
    </location>
</feature>
<evidence type="ECO:0000256" key="1">
    <source>
        <dbReference type="ARBA" id="ARBA00000185"/>
    </source>
</evidence>
<feature type="domain" description="Spo11/DNA topoisomerase VI subunit A N-terminal" evidence="13">
    <location>
        <begin position="154"/>
        <end position="219"/>
    </location>
</feature>
<evidence type="ECO:0000256" key="3">
    <source>
        <dbReference type="ARBA" id="ARBA00004123"/>
    </source>
</evidence>
<sequence length="440" mass="49185">MQKANKKFRGQTIASTANQFLSAQEKYIQIPIVDNKELRKDLIARIEAVTLKIIEHISTGQAPYISYFSDQNVISKSSVREENVYPECSVDPRTKTMSFNDNLTDFAEEQEADDGDNPKNPKNPKNSKNPKNPKNPKNLGKTTIDFAMKSSRNKFVLMVVLMAEAHRLLLTNTAKTRRSFYYDLKNETTGDLVPNQRYVDRTLNDVANLLECAPWDLKVLPGLLATAKGLVAGNMTITLVDNQVIDCTISGGAQIPQIISNVTSIRLKADFVLVIEKDAVFQKLLEENCTRALGCILVTGKGYPDVATRMLVKMLSEKMDLPVYIVVDPDPFGVDIMLIYRFGSSTLRKENETLACPNARWLGIHPSELITLGAKTIPLTNADLVRLRSIEARSYVNEAISKQLSILRKGKAEIEAVSSFAKNFFTATYLSYKIDGQDYI</sequence>
<dbReference type="GO" id="GO:0046872">
    <property type="term" value="F:metal ion binding"/>
    <property type="evidence" value="ECO:0007669"/>
    <property type="project" value="UniProtKB-KW"/>
</dbReference>
<dbReference type="InterPro" id="IPR013049">
    <property type="entry name" value="Spo11/TopoVI_A_N"/>
</dbReference>
<comment type="subcellular location">
    <subcellularLocation>
        <location evidence="3">Nucleus</location>
    </subcellularLocation>
</comment>
<evidence type="ECO:0000313" key="15">
    <source>
        <dbReference type="EMBL" id="TGZ50502.1"/>
    </source>
</evidence>
<evidence type="ECO:0000259" key="13">
    <source>
        <dbReference type="Pfam" id="PF04406"/>
    </source>
</evidence>
<dbReference type="EMBL" id="QBLH01001966">
    <property type="protein sequence ID" value="TGZ50502.1"/>
    <property type="molecule type" value="Genomic_DNA"/>
</dbReference>
<organism evidence="15 16">
    <name type="scientific">Temnothorax longispinosus</name>
    <dbReference type="NCBI Taxonomy" id="300112"/>
    <lineage>
        <taxon>Eukaryota</taxon>
        <taxon>Metazoa</taxon>
        <taxon>Ecdysozoa</taxon>
        <taxon>Arthropoda</taxon>
        <taxon>Hexapoda</taxon>
        <taxon>Insecta</taxon>
        <taxon>Pterygota</taxon>
        <taxon>Neoptera</taxon>
        <taxon>Endopterygota</taxon>
        <taxon>Hymenoptera</taxon>
        <taxon>Apocrita</taxon>
        <taxon>Aculeata</taxon>
        <taxon>Formicoidea</taxon>
        <taxon>Formicidae</taxon>
        <taxon>Myrmicinae</taxon>
        <taxon>Temnothorax</taxon>
    </lineage>
</organism>
<evidence type="ECO:0000256" key="6">
    <source>
        <dbReference type="ARBA" id="ARBA00022723"/>
    </source>
</evidence>
<keyword evidence="8" id="KW-0799">Topoisomerase</keyword>
<dbReference type="PANTHER" id="PTHR10848">
    <property type="entry name" value="MEIOTIC RECOMBINATION PROTEIN SPO11"/>
    <property type="match status" value="1"/>
</dbReference>
<dbReference type="PANTHER" id="PTHR10848:SF0">
    <property type="entry name" value="MEIOTIC RECOMBINATION PROTEIN SPO11"/>
    <property type="match status" value="1"/>
</dbReference>
<accession>A0A4S2KLH3</accession>
<evidence type="ECO:0000256" key="10">
    <source>
        <dbReference type="ARBA" id="ARBA00023235"/>
    </source>
</evidence>
<gene>
    <name evidence="15" type="ORF">DBV15_05221</name>
</gene>
<evidence type="ECO:0000256" key="4">
    <source>
        <dbReference type="ARBA" id="ARBA00006559"/>
    </source>
</evidence>
<dbReference type="EC" id="5.6.2.2" evidence="5"/>
<evidence type="ECO:0000256" key="12">
    <source>
        <dbReference type="SAM" id="MobiDB-lite"/>
    </source>
</evidence>
<dbReference type="CDD" id="cd00223">
    <property type="entry name" value="TOPRIM_TopoIIB_SPO"/>
    <property type="match status" value="1"/>
</dbReference>
<evidence type="ECO:0000256" key="5">
    <source>
        <dbReference type="ARBA" id="ARBA00012895"/>
    </source>
</evidence>
<evidence type="ECO:0000256" key="8">
    <source>
        <dbReference type="ARBA" id="ARBA00023029"/>
    </source>
</evidence>
<dbReference type="Proteomes" id="UP000310200">
    <property type="component" value="Unassembled WGS sequence"/>
</dbReference>
<evidence type="ECO:0000259" key="14">
    <source>
        <dbReference type="Pfam" id="PF21180"/>
    </source>
</evidence>
<dbReference type="Pfam" id="PF21180">
    <property type="entry name" value="TOP6A-Spo11_Toprim"/>
    <property type="match status" value="1"/>
</dbReference>
<comment type="catalytic activity">
    <reaction evidence="1">
        <text>ATP-dependent breakage, passage and rejoining of double-stranded DNA.</text>
        <dbReference type="EC" id="5.6.2.2"/>
    </reaction>
</comment>
<protein>
    <recommendedName>
        <fullName evidence="5">DNA topoisomerase (ATP-hydrolyzing)</fullName>
        <ecNumber evidence="5">5.6.2.2</ecNumber>
    </recommendedName>
</protein>
<reference evidence="15 16" key="1">
    <citation type="journal article" date="2019" name="Philos. Trans. R. Soc. Lond., B, Biol. Sci.">
        <title>Ant behaviour and brain gene expression of defending hosts depend on the ecological success of the intruding social parasite.</title>
        <authorList>
            <person name="Kaur R."/>
            <person name="Stoldt M."/>
            <person name="Jongepier E."/>
            <person name="Feldmeyer B."/>
            <person name="Menzel F."/>
            <person name="Bornberg-Bauer E."/>
            <person name="Foitzik S."/>
        </authorList>
    </citation>
    <scope>NUCLEOTIDE SEQUENCE [LARGE SCALE GENOMIC DNA]</scope>
    <source>
        <tissue evidence="15">Whole body</tissue>
    </source>
</reference>
<dbReference type="InterPro" id="IPR013048">
    <property type="entry name" value="Meiotic_Spo11"/>
</dbReference>
<comment type="similarity">
    <text evidence="4">Belongs to the TOP6A family.</text>
</comment>
<keyword evidence="10" id="KW-0413">Isomerase</keyword>
<keyword evidence="6" id="KW-0479">Metal-binding</keyword>
<dbReference type="Gene3D" id="3.40.1360.10">
    <property type="match status" value="1"/>
</dbReference>
<dbReference type="PRINTS" id="PR01551">
    <property type="entry name" value="SPO11HOMOLOG"/>
</dbReference>
<dbReference type="SUPFAM" id="SSF56726">
    <property type="entry name" value="DNA topoisomerase IV, alpha subunit"/>
    <property type="match status" value="1"/>
</dbReference>
<dbReference type="GO" id="GO:0000706">
    <property type="term" value="P:meiotic DNA double-strand break processing"/>
    <property type="evidence" value="ECO:0007669"/>
    <property type="project" value="TreeGrafter"/>
</dbReference>
<evidence type="ECO:0000256" key="9">
    <source>
        <dbReference type="ARBA" id="ARBA00023125"/>
    </source>
</evidence>
<keyword evidence="11" id="KW-0539">Nucleus</keyword>
<dbReference type="GO" id="GO:0003918">
    <property type="term" value="F:DNA topoisomerase type II (double strand cut, ATP-hydrolyzing) activity"/>
    <property type="evidence" value="ECO:0007669"/>
    <property type="project" value="UniProtKB-EC"/>
</dbReference>
<keyword evidence="9" id="KW-0238">DNA-binding</keyword>
<dbReference type="GO" id="GO:0000228">
    <property type="term" value="C:nuclear chromosome"/>
    <property type="evidence" value="ECO:0007669"/>
    <property type="project" value="TreeGrafter"/>
</dbReference>
<dbReference type="GO" id="GO:0007131">
    <property type="term" value="P:reciprocal meiotic recombination"/>
    <property type="evidence" value="ECO:0007669"/>
    <property type="project" value="TreeGrafter"/>
</dbReference>
<dbReference type="Gene3D" id="1.10.10.10">
    <property type="entry name" value="Winged helix-like DNA-binding domain superfamily/Winged helix DNA-binding domain"/>
    <property type="match status" value="1"/>
</dbReference>
<evidence type="ECO:0000256" key="11">
    <source>
        <dbReference type="ARBA" id="ARBA00023242"/>
    </source>
</evidence>
<dbReference type="InterPro" id="IPR034136">
    <property type="entry name" value="TOPRIM_Topo6A/Spo11"/>
</dbReference>